<keyword evidence="1" id="KW-0614">Plasmid</keyword>
<gene>
    <name evidence="1" type="ORF">PUW25_25360</name>
</gene>
<geneLocation type="plasmid" evidence="1 2">
    <name>unnamed1</name>
</geneLocation>
<proteinExistence type="predicted"/>
<organism evidence="1 2">
    <name type="scientific">Paenibacillus urinalis</name>
    <dbReference type="NCBI Taxonomy" id="521520"/>
    <lineage>
        <taxon>Bacteria</taxon>
        <taxon>Bacillati</taxon>
        <taxon>Bacillota</taxon>
        <taxon>Bacilli</taxon>
        <taxon>Bacillales</taxon>
        <taxon>Paenibacillaceae</taxon>
        <taxon>Paenibacillus</taxon>
    </lineage>
</organism>
<evidence type="ECO:0000313" key="1">
    <source>
        <dbReference type="EMBL" id="WDI05139.1"/>
    </source>
</evidence>
<reference evidence="1 2" key="1">
    <citation type="submission" date="2023-02" db="EMBL/GenBank/DDBJ databases">
        <title>Pathogen: clinical or host-associated sample.</title>
        <authorList>
            <person name="Hergert J."/>
            <person name="Casey R."/>
            <person name="Wagner J."/>
            <person name="Young E.L."/>
            <person name="Oakeson K.F."/>
        </authorList>
    </citation>
    <scope>NUCLEOTIDE SEQUENCE [LARGE SCALE GENOMIC DNA]</scope>
    <source>
        <strain evidence="1 2">2022CK-00829</strain>
        <plasmid evidence="1 2">unnamed1</plasmid>
    </source>
</reference>
<protein>
    <submittedName>
        <fullName evidence="1">Uncharacterized protein</fullName>
    </submittedName>
</protein>
<dbReference type="SUPFAM" id="SSF69322">
    <property type="entry name" value="Tricorn protease domain 2"/>
    <property type="match status" value="1"/>
</dbReference>
<dbReference type="Proteomes" id="UP001221519">
    <property type="component" value="Plasmid unnamed1"/>
</dbReference>
<name>A0ABY7XHG1_9BACL</name>
<accession>A0ABY7XHG1</accession>
<dbReference type="EMBL" id="CP118109">
    <property type="protein sequence ID" value="WDI05139.1"/>
    <property type="molecule type" value="Genomic_DNA"/>
</dbReference>
<sequence>MNLKAINALLSKLPDGPKKESYMKRFQSAISPKANGGLNDTFEFETKGHIMIERIDEAGNSLGVLADQPNLVVDGAEEIMLRAFSGDPDRTLYKNRTPKATNGVTQKFHIGLTDNISSAVDGVDQLNFAPNVFWKAVDDSQFNITYSYRPKTVYLKEEVSEQVGKKAFSISTKSSSGAIPITSEIYSAQTNMFIGLGDGKDRAIDFEDARIAMAGGFEVAEGKAAATTENASLKLTEKLGRLVVKYEKSNTGGQIGVYVDGALKETIETYDSSLAEPVAAEKVFADLDRETSHEVELRFTGKDPSITEGANVVITGLRSDGLTEAMNGLAHEFENFTKSFQTITSYSTSTNPPYAAQLEHFPVVPESLEVSYEDETFERVEDRADLADGKYFLDEKKGTLEFNKTLSGLHITYDITGERYDLKAAATLTNQTVTSNVTGEAVGTGDGTVSVFNLANTNVVGSSLVLKVNGEVVTTGFGHSKGVITFSNAPAADAVITADYRYTTAGKVYNAPAVLKEVTVFDANTGKELALVATDDEFNTGKFKLSEDKKSIVISTLDAEGTAIVNYDIYYTSEELPGFETGYARAVIEKPKAGTAYPWYQLDKGTVSFIAEFPEQVPAYNVTIREMGLFNGPRKDDEIEGFTGFPVDAYSLVRVGDTVKDVTTGIRVTWTIKLLNKNGDAFKGGF</sequence>
<evidence type="ECO:0000313" key="2">
    <source>
        <dbReference type="Proteomes" id="UP001221519"/>
    </source>
</evidence>
<dbReference type="RefSeq" id="WP_274338728.1">
    <property type="nucleotide sequence ID" value="NZ_CP118109.1"/>
</dbReference>
<keyword evidence="2" id="KW-1185">Reference proteome</keyword>